<dbReference type="Proteomes" id="UP001594351">
    <property type="component" value="Unassembled WGS sequence"/>
</dbReference>
<dbReference type="InterPro" id="IPR058240">
    <property type="entry name" value="rSAM_sf"/>
</dbReference>
<evidence type="ECO:0000259" key="7">
    <source>
        <dbReference type="PROSITE" id="PS51918"/>
    </source>
</evidence>
<protein>
    <submittedName>
        <fullName evidence="8">B12-binding domain-containing radical SAM protein</fullName>
    </submittedName>
</protein>
<keyword evidence="3" id="KW-0479">Metal-binding</keyword>
<evidence type="ECO:0000256" key="2">
    <source>
        <dbReference type="ARBA" id="ARBA00022691"/>
    </source>
</evidence>
<dbReference type="SMART" id="SM00729">
    <property type="entry name" value="Elp3"/>
    <property type="match status" value="1"/>
</dbReference>
<keyword evidence="2" id="KW-0949">S-adenosyl-L-methionine</keyword>
<dbReference type="Pfam" id="PF02310">
    <property type="entry name" value="B12-binding"/>
    <property type="match status" value="1"/>
</dbReference>
<feature type="domain" description="Radical SAM core" evidence="7">
    <location>
        <begin position="190"/>
        <end position="412"/>
    </location>
</feature>
<keyword evidence="4" id="KW-0408">Iron</keyword>
<keyword evidence="5" id="KW-0411">Iron-sulfur</keyword>
<dbReference type="InterPro" id="IPR006158">
    <property type="entry name" value="Cobalamin-bd"/>
</dbReference>
<dbReference type="InterPro" id="IPR023404">
    <property type="entry name" value="rSAM_horseshoe"/>
</dbReference>
<comment type="cofactor">
    <cofactor evidence="1">
        <name>[4Fe-4S] cluster</name>
        <dbReference type="ChEBI" id="CHEBI:49883"/>
    </cofactor>
</comment>
<dbReference type="SUPFAM" id="SSF102114">
    <property type="entry name" value="Radical SAM enzymes"/>
    <property type="match status" value="1"/>
</dbReference>
<dbReference type="PANTHER" id="PTHR43409">
    <property type="entry name" value="ANAEROBIC MAGNESIUM-PROTOPORPHYRIN IX MONOMETHYL ESTER CYCLASE-RELATED"/>
    <property type="match status" value="1"/>
</dbReference>
<dbReference type="SFLD" id="SFLDG01082">
    <property type="entry name" value="B12-binding_domain_containing"/>
    <property type="match status" value="1"/>
</dbReference>
<dbReference type="Gene3D" id="3.80.30.20">
    <property type="entry name" value="tm_1862 like domain"/>
    <property type="match status" value="1"/>
</dbReference>
<evidence type="ECO:0000313" key="9">
    <source>
        <dbReference type="Proteomes" id="UP001594351"/>
    </source>
</evidence>
<name>A0ABV6YT85_UNCC1</name>
<organism evidence="8 9">
    <name type="scientific">candidate division CSSED10-310 bacterium</name>
    <dbReference type="NCBI Taxonomy" id="2855610"/>
    <lineage>
        <taxon>Bacteria</taxon>
        <taxon>Bacteria division CSSED10-310</taxon>
    </lineage>
</organism>
<accession>A0ABV6YT85</accession>
<dbReference type="SFLD" id="SFLDS00029">
    <property type="entry name" value="Radical_SAM"/>
    <property type="match status" value="1"/>
</dbReference>
<evidence type="ECO:0000256" key="5">
    <source>
        <dbReference type="ARBA" id="ARBA00023014"/>
    </source>
</evidence>
<dbReference type="InterPro" id="IPR051198">
    <property type="entry name" value="BchE-like"/>
</dbReference>
<keyword evidence="9" id="KW-1185">Reference proteome</keyword>
<dbReference type="InterPro" id="IPR034466">
    <property type="entry name" value="Methyltransferase_Class_B"/>
</dbReference>
<dbReference type="InterPro" id="IPR006638">
    <property type="entry name" value="Elp3/MiaA/NifB-like_rSAM"/>
</dbReference>
<dbReference type="CDD" id="cd02068">
    <property type="entry name" value="radical_SAM_B12_BD"/>
    <property type="match status" value="1"/>
</dbReference>
<evidence type="ECO:0000259" key="6">
    <source>
        <dbReference type="PROSITE" id="PS51332"/>
    </source>
</evidence>
<dbReference type="InterPro" id="IPR007197">
    <property type="entry name" value="rSAM"/>
</dbReference>
<dbReference type="SFLD" id="SFLDG01123">
    <property type="entry name" value="methyltransferase_(Class_B)"/>
    <property type="match status" value="1"/>
</dbReference>
<comment type="caution">
    <text evidence="8">The sequence shown here is derived from an EMBL/GenBank/DDBJ whole genome shotgun (WGS) entry which is preliminary data.</text>
</comment>
<reference evidence="8 9" key="1">
    <citation type="submission" date="2024-09" db="EMBL/GenBank/DDBJ databases">
        <title>Laminarin stimulates single cell rates of sulfate reduction while oxygen inhibits transcriptomic activity in coastal marine sediment.</title>
        <authorList>
            <person name="Lindsay M."/>
            <person name="Orcutt B."/>
            <person name="Emerson D."/>
            <person name="Stepanauskas R."/>
            <person name="D'Angelo T."/>
        </authorList>
    </citation>
    <scope>NUCLEOTIDE SEQUENCE [LARGE SCALE GENOMIC DNA]</scope>
    <source>
        <strain evidence="8">SAG AM-311-K15</strain>
    </source>
</reference>
<dbReference type="PROSITE" id="PS51918">
    <property type="entry name" value="RADICAL_SAM"/>
    <property type="match status" value="1"/>
</dbReference>
<proteinExistence type="predicted"/>
<gene>
    <name evidence="8" type="ORF">ACFL27_04190</name>
</gene>
<dbReference type="PROSITE" id="PS51332">
    <property type="entry name" value="B12_BINDING"/>
    <property type="match status" value="1"/>
</dbReference>
<evidence type="ECO:0000256" key="3">
    <source>
        <dbReference type="ARBA" id="ARBA00022723"/>
    </source>
</evidence>
<dbReference type="Pfam" id="PF04055">
    <property type="entry name" value="Radical_SAM"/>
    <property type="match status" value="1"/>
</dbReference>
<dbReference type="Gene3D" id="3.40.50.280">
    <property type="entry name" value="Cobalamin-binding domain"/>
    <property type="match status" value="1"/>
</dbReference>
<dbReference type="CDD" id="cd01335">
    <property type="entry name" value="Radical_SAM"/>
    <property type="match status" value="1"/>
</dbReference>
<sequence length="517" mass="60357">MMDQRKLKVALTNVAFPDRDLSPALISLKNYANTDEVIAENIEFYIKQFIITDDRALIVEKLLEIQADIYGFSLYVWNYHQTLEIARLIRLRDPKVKIIMGGPEASGLPHLLLKRYPFIDIVVMGEGEEPFRNLLRHWLGELPSMSFPGIAYESPYGSYICSSDRTIIEDVDMLESPYRDADYIRYLDQAEKPVTVTFETSRGCPFSCRYCSWGEKKNLRFFDLNRVKEDLQFLLQARGVGRIYITDSDIFLKKGRGKDLLKFLLKYNTRRLPVIFEVNPERLDEESIALITQFHDDEFAFGLQSSSPRVLEAINRRFNPLKYATNIQKMKEINPDIKIWFSCIIGLPGDTLETFRESLAFAVALKPHSLYIHEFLCLPGSDFYKEQERFGIKCQEEAPHKLLKHASFKGRDYGAAKELGFWTSLLHYYPEIREGFYEYSFRHRLSPLDHLQLYDDFSKKLQTQLHLTDGRPVSNISSFEFESFYKKITSNRLLNQEISQCYETFMNDLVPRQLIAV</sequence>
<evidence type="ECO:0000256" key="4">
    <source>
        <dbReference type="ARBA" id="ARBA00023004"/>
    </source>
</evidence>
<evidence type="ECO:0000256" key="1">
    <source>
        <dbReference type="ARBA" id="ARBA00001966"/>
    </source>
</evidence>
<feature type="domain" description="B12-binding" evidence="6">
    <location>
        <begin position="6"/>
        <end position="145"/>
    </location>
</feature>
<evidence type="ECO:0000313" key="8">
    <source>
        <dbReference type="EMBL" id="MFC1849390.1"/>
    </source>
</evidence>
<dbReference type="EMBL" id="JBHPBY010000036">
    <property type="protein sequence ID" value="MFC1849390.1"/>
    <property type="molecule type" value="Genomic_DNA"/>
</dbReference>
<dbReference type="PANTHER" id="PTHR43409:SF16">
    <property type="entry name" value="SLR0320 PROTEIN"/>
    <property type="match status" value="1"/>
</dbReference>